<evidence type="ECO:0000259" key="2">
    <source>
        <dbReference type="Pfam" id="PF01261"/>
    </source>
</evidence>
<keyword evidence="4" id="KW-1185">Reference proteome</keyword>
<proteinExistence type="predicted"/>
<dbReference type="Pfam" id="PF01261">
    <property type="entry name" value="AP_endonuc_2"/>
    <property type="match status" value="1"/>
</dbReference>
<evidence type="ECO:0000313" key="4">
    <source>
        <dbReference type="Proteomes" id="UP001200470"/>
    </source>
</evidence>
<organism evidence="3 4">
    <name type="scientific">Xylanibacter brevis</name>
    <dbReference type="NCBI Taxonomy" id="83231"/>
    <lineage>
        <taxon>Bacteria</taxon>
        <taxon>Pseudomonadati</taxon>
        <taxon>Bacteroidota</taxon>
        <taxon>Bacteroidia</taxon>
        <taxon>Bacteroidales</taxon>
        <taxon>Prevotellaceae</taxon>
        <taxon>Xylanibacter</taxon>
    </lineage>
</organism>
<comment type="caution">
    <text evidence="3">The sequence shown here is derived from an EMBL/GenBank/DDBJ whole genome shotgun (WGS) entry which is preliminary data.</text>
</comment>
<gene>
    <name evidence="3" type="ORF">I6E12_01515</name>
</gene>
<evidence type="ECO:0000256" key="1">
    <source>
        <dbReference type="SAM" id="SignalP"/>
    </source>
</evidence>
<reference evidence="3 4" key="1">
    <citation type="submission" date="2020-12" db="EMBL/GenBank/DDBJ databases">
        <title>Whole genome sequences of gut porcine anaerobes.</title>
        <authorList>
            <person name="Kubasova T."/>
            <person name="Jahodarova E."/>
            <person name="Rychlik I."/>
        </authorList>
    </citation>
    <scope>NUCLEOTIDE SEQUENCE [LARGE SCALE GENOMIC DNA]</scope>
    <source>
        <strain evidence="3 4">An925</strain>
    </source>
</reference>
<dbReference type="PANTHER" id="PTHR12110:SF41">
    <property type="entry name" value="INOSOSE DEHYDRATASE"/>
    <property type="match status" value="1"/>
</dbReference>
<feature type="domain" description="Xylose isomerase-like TIM barrel" evidence="2">
    <location>
        <begin position="48"/>
        <end position="275"/>
    </location>
</feature>
<protein>
    <submittedName>
        <fullName evidence="3">Sugar phosphate isomerase/epimerase</fullName>
    </submittedName>
</protein>
<dbReference type="InterPro" id="IPR036237">
    <property type="entry name" value="Xyl_isomerase-like_sf"/>
</dbReference>
<dbReference type="EMBL" id="JADYTN010000002">
    <property type="protein sequence ID" value="MCF2562797.1"/>
    <property type="molecule type" value="Genomic_DNA"/>
</dbReference>
<accession>A0ABS9CDG4</accession>
<dbReference type="PANTHER" id="PTHR12110">
    <property type="entry name" value="HYDROXYPYRUVATE ISOMERASE"/>
    <property type="match status" value="1"/>
</dbReference>
<dbReference type="Proteomes" id="UP001200470">
    <property type="component" value="Unassembled WGS sequence"/>
</dbReference>
<feature type="signal peptide" evidence="1">
    <location>
        <begin position="1"/>
        <end position="27"/>
    </location>
</feature>
<dbReference type="InterPro" id="IPR013022">
    <property type="entry name" value="Xyl_isomerase-like_TIM-brl"/>
</dbReference>
<dbReference type="SUPFAM" id="SSF51658">
    <property type="entry name" value="Xylose isomerase-like"/>
    <property type="match status" value="1"/>
</dbReference>
<evidence type="ECO:0000313" key="3">
    <source>
        <dbReference type="EMBL" id="MCF2562797.1"/>
    </source>
</evidence>
<name>A0ABS9CDG4_9BACT</name>
<dbReference type="InterPro" id="IPR050312">
    <property type="entry name" value="IolE/XylAMocC-like"/>
</dbReference>
<keyword evidence="3" id="KW-0413">Isomerase</keyword>
<dbReference type="GO" id="GO:0016853">
    <property type="term" value="F:isomerase activity"/>
    <property type="evidence" value="ECO:0007669"/>
    <property type="project" value="UniProtKB-KW"/>
</dbReference>
<dbReference type="RefSeq" id="WP_301637355.1">
    <property type="nucleotide sequence ID" value="NZ_JADYTN010000002.1"/>
</dbReference>
<keyword evidence="1" id="KW-0732">Signal</keyword>
<feature type="chain" id="PRO_5045877095" evidence="1">
    <location>
        <begin position="28"/>
        <end position="298"/>
    </location>
</feature>
<dbReference type="Gene3D" id="3.20.20.150">
    <property type="entry name" value="Divalent-metal-dependent TIM barrel enzymes"/>
    <property type="match status" value="1"/>
</dbReference>
<sequence>MKLKTSTLHMMICVAFMIMTSVTTAFAQKYRVAACDWMMLKRQKLGEFQLAKTIGADGIEMDMGPLGKRPQFDNKLRVRHFQQLFRHTADSLGIEVPSVAMSGFFAQSLITRDNWRDLVADCLKTMDVMGAKVAFLPLGGSGREWQTMTGEPYNTLVARLHEAGEMARREGKIIALRTGMDARHTKRMLADVDSKGVKAYFNLQDAVDQGLDPSTELRILGRRRIAQIHASLTDSVTLDRDTRIDMPAVKRTLDRMGWSGWLVVERSRDVSRVRDVKYNFSTNVAYLKRLFQEKRDNK</sequence>